<proteinExistence type="predicted"/>
<accession>A0A6H5HNN1</accession>
<reference evidence="1 2" key="1">
    <citation type="submission" date="2020-02" db="EMBL/GenBank/DDBJ databases">
        <authorList>
            <person name="Ferguson B K."/>
        </authorList>
    </citation>
    <scope>NUCLEOTIDE SEQUENCE [LARGE SCALE GENOMIC DNA]</scope>
</reference>
<name>A0A6H5HNN1_9HEMI</name>
<gene>
    <name evidence="1" type="ORF">NTEN_LOCUS23239</name>
</gene>
<sequence length="176" mass="20454">MRDGSIKEYKRSSIHTIIYFNEIWVSKRGIRFRQYLINVNGCCQSRVLPLWLSLLVYISTSYVRISIAATPLPSVAVVNLQSGQCFLLWVFFTEVGQIQRETFSKKLSPRLTVYILVSKTYADGFLCIREQETPPHDLPLSWRGASRPGDPPFLRYRKMSSFYSECRLLRKLSRCS</sequence>
<dbReference type="EMBL" id="CADCXU010033976">
    <property type="protein sequence ID" value="CAB0019527.1"/>
    <property type="molecule type" value="Genomic_DNA"/>
</dbReference>
<evidence type="ECO:0000313" key="1">
    <source>
        <dbReference type="EMBL" id="CAB0019527.1"/>
    </source>
</evidence>
<evidence type="ECO:0000313" key="2">
    <source>
        <dbReference type="Proteomes" id="UP000479000"/>
    </source>
</evidence>
<keyword evidence="2" id="KW-1185">Reference proteome</keyword>
<dbReference type="Proteomes" id="UP000479000">
    <property type="component" value="Unassembled WGS sequence"/>
</dbReference>
<organism evidence="1 2">
    <name type="scientific">Nesidiocoris tenuis</name>
    <dbReference type="NCBI Taxonomy" id="355587"/>
    <lineage>
        <taxon>Eukaryota</taxon>
        <taxon>Metazoa</taxon>
        <taxon>Ecdysozoa</taxon>
        <taxon>Arthropoda</taxon>
        <taxon>Hexapoda</taxon>
        <taxon>Insecta</taxon>
        <taxon>Pterygota</taxon>
        <taxon>Neoptera</taxon>
        <taxon>Paraneoptera</taxon>
        <taxon>Hemiptera</taxon>
        <taxon>Heteroptera</taxon>
        <taxon>Panheteroptera</taxon>
        <taxon>Cimicomorpha</taxon>
        <taxon>Miridae</taxon>
        <taxon>Dicyphina</taxon>
        <taxon>Nesidiocoris</taxon>
    </lineage>
</organism>
<protein>
    <submittedName>
        <fullName evidence="1">Uncharacterized protein</fullName>
    </submittedName>
</protein>
<feature type="non-terminal residue" evidence="1">
    <location>
        <position position="176"/>
    </location>
</feature>
<dbReference type="AlphaFoldDB" id="A0A6H5HNN1"/>